<reference evidence="1 2" key="1">
    <citation type="journal article" date="2018" name="Evol. Lett.">
        <title>Horizontal gene cluster transfer increased hallucinogenic mushroom diversity.</title>
        <authorList>
            <person name="Reynolds H.T."/>
            <person name="Vijayakumar V."/>
            <person name="Gluck-Thaler E."/>
            <person name="Korotkin H.B."/>
            <person name="Matheny P.B."/>
            <person name="Slot J.C."/>
        </authorList>
    </citation>
    <scope>NUCLEOTIDE SEQUENCE [LARGE SCALE GENOMIC DNA]</scope>
    <source>
        <strain evidence="1 2">2631</strain>
    </source>
</reference>
<sequence length="105" mass="11978">MSIITALLCTKVHPNLETISLSISHPVHCKLKSYYSYKVNACIPPEAPDRIQLQYDRGFELSSDGDEERVQTLLKNTKEVFEVWMDINNVPMYQMGGLIDGDDEE</sequence>
<comment type="caution">
    <text evidence="1">The sequence shown here is derived from an EMBL/GenBank/DDBJ whole genome shotgun (WGS) entry which is preliminary data.</text>
</comment>
<dbReference type="Proteomes" id="UP000283269">
    <property type="component" value="Unassembled WGS sequence"/>
</dbReference>
<keyword evidence="2" id="KW-1185">Reference proteome</keyword>
<accession>A0A409VYW1</accession>
<evidence type="ECO:0000313" key="2">
    <source>
        <dbReference type="Proteomes" id="UP000283269"/>
    </source>
</evidence>
<dbReference type="InParanoid" id="A0A409VYW1"/>
<organism evidence="1 2">
    <name type="scientific">Psilocybe cyanescens</name>
    <dbReference type="NCBI Taxonomy" id="93625"/>
    <lineage>
        <taxon>Eukaryota</taxon>
        <taxon>Fungi</taxon>
        <taxon>Dikarya</taxon>
        <taxon>Basidiomycota</taxon>
        <taxon>Agaricomycotina</taxon>
        <taxon>Agaricomycetes</taxon>
        <taxon>Agaricomycetidae</taxon>
        <taxon>Agaricales</taxon>
        <taxon>Agaricineae</taxon>
        <taxon>Strophariaceae</taxon>
        <taxon>Psilocybe</taxon>
    </lineage>
</organism>
<dbReference type="EMBL" id="NHYD01003863">
    <property type="protein sequence ID" value="PPQ71447.1"/>
    <property type="molecule type" value="Genomic_DNA"/>
</dbReference>
<proteinExistence type="predicted"/>
<evidence type="ECO:0000313" key="1">
    <source>
        <dbReference type="EMBL" id="PPQ71447.1"/>
    </source>
</evidence>
<protein>
    <submittedName>
        <fullName evidence="1">Uncharacterized protein</fullName>
    </submittedName>
</protein>
<dbReference type="AlphaFoldDB" id="A0A409VYW1"/>
<name>A0A409VYW1_PSICY</name>
<gene>
    <name evidence="1" type="ORF">CVT25_013613</name>
</gene>